<dbReference type="Pfam" id="PF01451">
    <property type="entry name" value="LMWPc"/>
    <property type="match status" value="1"/>
</dbReference>
<reference evidence="3 4" key="1">
    <citation type="submission" date="2020-08" db="EMBL/GenBank/DDBJ databases">
        <title>Genome sequencing of Purple Non-Sulfur Bacteria from various extreme environments.</title>
        <authorList>
            <person name="Mayer M."/>
        </authorList>
    </citation>
    <scope>NUCLEOTIDE SEQUENCE [LARGE SCALE GENOMIC DNA]</scope>
    <source>
        <strain evidence="3 4">JA131</strain>
    </source>
</reference>
<dbReference type="Proteomes" id="UP000554286">
    <property type="component" value="Unassembled WGS sequence"/>
</dbReference>
<accession>A0A7W6RE26</accession>
<evidence type="ECO:0000313" key="4">
    <source>
        <dbReference type="Proteomes" id="UP000554286"/>
    </source>
</evidence>
<keyword evidence="3" id="KW-0378">Hydrolase</keyword>
<dbReference type="GO" id="GO:0046685">
    <property type="term" value="P:response to arsenic-containing substance"/>
    <property type="evidence" value="ECO:0007669"/>
    <property type="project" value="UniProtKB-KW"/>
</dbReference>
<dbReference type="InterPro" id="IPR023485">
    <property type="entry name" value="Ptyr_pPase"/>
</dbReference>
<evidence type="ECO:0000259" key="2">
    <source>
        <dbReference type="SMART" id="SM00226"/>
    </source>
</evidence>
<dbReference type="SMART" id="SM00226">
    <property type="entry name" value="LMWPc"/>
    <property type="match status" value="1"/>
</dbReference>
<dbReference type="SUPFAM" id="SSF52788">
    <property type="entry name" value="Phosphotyrosine protein phosphatases I"/>
    <property type="match status" value="1"/>
</dbReference>
<evidence type="ECO:0000313" key="3">
    <source>
        <dbReference type="EMBL" id="MBB4266203.1"/>
    </source>
</evidence>
<name>A0A7W6RE26_9PROT</name>
<dbReference type="GO" id="GO:0004725">
    <property type="term" value="F:protein tyrosine phosphatase activity"/>
    <property type="evidence" value="ECO:0007669"/>
    <property type="project" value="UniProtKB-EC"/>
</dbReference>
<dbReference type="Gene3D" id="3.40.50.2300">
    <property type="match status" value="1"/>
</dbReference>
<dbReference type="PANTHER" id="PTHR43428:SF1">
    <property type="entry name" value="ARSENATE REDUCTASE"/>
    <property type="match status" value="1"/>
</dbReference>
<comment type="caution">
    <text evidence="3">The sequence shown here is derived from an EMBL/GenBank/DDBJ whole genome shotgun (WGS) entry which is preliminary data.</text>
</comment>
<dbReference type="EC" id="3.1.3.48" evidence="3"/>
<feature type="domain" description="Phosphotyrosine protein phosphatase I" evidence="2">
    <location>
        <begin position="19"/>
        <end position="154"/>
    </location>
</feature>
<evidence type="ECO:0000256" key="1">
    <source>
        <dbReference type="ARBA" id="ARBA00022849"/>
    </source>
</evidence>
<dbReference type="AlphaFoldDB" id="A0A7W6RE26"/>
<organism evidence="3 4">
    <name type="scientific">Roseospira visakhapatnamensis</name>
    <dbReference type="NCBI Taxonomy" id="390880"/>
    <lineage>
        <taxon>Bacteria</taxon>
        <taxon>Pseudomonadati</taxon>
        <taxon>Pseudomonadota</taxon>
        <taxon>Alphaproteobacteria</taxon>
        <taxon>Rhodospirillales</taxon>
        <taxon>Rhodospirillaceae</taxon>
        <taxon>Roseospira</taxon>
    </lineage>
</organism>
<dbReference type="InterPro" id="IPR036196">
    <property type="entry name" value="Ptyr_pPase_sf"/>
</dbReference>
<gene>
    <name evidence="3" type="ORF">GGD89_001832</name>
</gene>
<dbReference type="PANTHER" id="PTHR43428">
    <property type="entry name" value="ARSENATE REDUCTASE"/>
    <property type="match status" value="1"/>
</dbReference>
<dbReference type="EMBL" id="JACIGK010000011">
    <property type="protein sequence ID" value="MBB4266203.1"/>
    <property type="molecule type" value="Genomic_DNA"/>
</dbReference>
<sequence>MAMLVHAPPRVTPPPSLPSAVLFACTHNALRSPMAAGIMRRYHGTRIFVDSVGVRPRETDGFMIAVMDEIGIDVTRHRSRAFEELEDGYFDVVVSLSPEAQHKAVDMTRVMACDVEFWNTFDPSLIEGARAVRLDAYRAVRDQLERHILDRFPVPRMGRV</sequence>
<keyword evidence="4" id="KW-1185">Reference proteome</keyword>
<proteinExistence type="predicted"/>
<protein>
    <submittedName>
        <fullName evidence="3">Protein-tyrosine phosphatase</fullName>
        <ecNumber evidence="3">3.1.3.48</ecNumber>
    </submittedName>
</protein>
<keyword evidence="1" id="KW-0059">Arsenical resistance</keyword>